<dbReference type="OrthoDB" id="2325716at2759"/>
<name>A0A7M5TY32_9CNID</name>
<proteinExistence type="predicted"/>
<dbReference type="InterPro" id="IPR036860">
    <property type="entry name" value="SH2_dom_sf"/>
</dbReference>
<sequence length="1503" mass="172039">MGSACSSNVVENEPKPKQKKSTSSSTNLRYLKRDDADEILVKAPLGYYVFSYDAAGEEFLSVSAGAYVCHHPILRQGVLYVLGGEFFVSSNQFLDFYRSNPLGSVKLTKQFTEHSTPTKKMSTHSQNNHNNHSTNQHRQRISNDHSSTISQAKTTRSSLVIHSSSTTNDQNGKANNKENLVKKKSRKVSFKDYPPPAMDSSRENLQQQTQPQLNGRGNLREMTVPEHPSNMSISEVSSAGDQEHFLADEPIPVLPAPSGVRPPPLFQRFSMLAAEFSEPYDSSASQLPDLKQLLFQLYKGNPRLKYTQRVSTVKLIAVGEVDMYEERSYFLVQQFKKLKHWAQDNDFTLEYIDKMVDHEKETMENDCSTLHQRIAMEIDQEIRYCVRQQIPFILMVFKGHHDGHISIPQSFTEEHFMMLLRLLSNKECEIVKQCYIEDQNTIPCSYHLATTSQKENENIIKSLSTIFENVLKEDDLNRCLVEYFVPARARHIRSVLQSTNPFVLFVERTFYDCAQYQNHPRFVSHDNTSSPSNHSQIKQKTKEFYEDLLLNNNLDEDEQFVTMETSFSYYLDDASISNHCQSFSNLVTDRLRSCITSIQHRLKAKTVSDLDYDEVLFHVLRSSQIMFDSTVDEESYQALKEYIQGIETSILLVSGPELSGKSSLLSRGQTLAFDWFNGLCCIVYRQIGQTIDSTSSSLLLRSICLQLSYAYGTDPNAIPNDNQLIWDHFLRLMELATDSLPLVIILDGFDKIKAFAGHHDLSSIVSKNELPPFVKVIVSVDDSTLKDMNTENAKILQLLKFNEERAFQYLDHMLVEKDRTLNALQKDLVSNVISTNNNPVFIRMLMSEIETWKSSEKVEVPFTNIEDGYDKLCQAAKDANIDQANLDSFFYSLSLDIIGIPKLILRIFLEMVHTEKEQFEIQSIIDRMLDTFKCICHRKFISGLEIISLRDRSIIELVRSKVQQKNQHQSYFAIFKEVFLDYYQHINIMDETSVENQRLLLNQISFFHRLFIKYGSLADIKQLFVFNFDYLMAKLTCFSFAHLYNDIMEVSLKFPNDYELKILSEIIQLSREGLGVDSSQFPLQVIGRLDINLLTGDTTSLLKQLYQGTASLCHVLKPNHAFLISPQSLIENNNAQETQPEWKFKDLKIMFLNHPDYDFIGWSRDDKILYFDSNCQVGKSLSLEGLNKVIFAVGQYLVIETKLGVNIIFHTETKETLCSVHNDFDVVGTDHVSRLILMSTDMKQIKVLDLESRKTSWTYEPETTSFNNVCCSSNGKTVLCFSDNRRKTPTRRRFGSTLSDSSVSQSEEVLEDETYEEITVLDLLKSEKITTINLPTEASFSKFYLISEDGLYFVRITEPDMNILVWDLRNGDLVSTIETKCCRIVRLAVSSVGNVVVTVSADASLRVFNLNDGTLRHTLTECVKSVRMDGQHCLVLSPNGMFCVYFVRSNFQSSYISVWNLHNGGRLASLTTDFYGLTYQISNDSNYIVSNFPTGLVRFNLSD</sequence>
<feature type="region of interest" description="Disordered" evidence="1">
    <location>
        <begin position="1"/>
        <end position="26"/>
    </location>
</feature>
<organism evidence="3 4">
    <name type="scientific">Clytia hemisphaerica</name>
    <dbReference type="NCBI Taxonomy" id="252671"/>
    <lineage>
        <taxon>Eukaryota</taxon>
        <taxon>Metazoa</taxon>
        <taxon>Cnidaria</taxon>
        <taxon>Hydrozoa</taxon>
        <taxon>Hydroidolina</taxon>
        <taxon>Leptothecata</taxon>
        <taxon>Obeliida</taxon>
        <taxon>Clytiidae</taxon>
        <taxon>Clytia</taxon>
    </lineage>
</organism>
<dbReference type="InterPro" id="IPR052752">
    <property type="entry name" value="NACHT-WD_repeat"/>
</dbReference>
<evidence type="ECO:0000256" key="1">
    <source>
        <dbReference type="SAM" id="MobiDB-lite"/>
    </source>
</evidence>
<dbReference type="PANTHER" id="PTHR19871:SF14">
    <property type="entry name" value="DUF4062 DOMAIN-CONTAINING PROTEIN"/>
    <property type="match status" value="1"/>
</dbReference>
<feature type="domain" description="NACHT" evidence="2">
    <location>
        <begin position="651"/>
        <end position="814"/>
    </location>
</feature>
<feature type="compositionally biased region" description="Polar residues" evidence="1">
    <location>
        <begin position="111"/>
        <end position="120"/>
    </location>
</feature>
<dbReference type="RefSeq" id="XP_066926524.1">
    <property type="nucleotide sequence ID" value="XM_067070423.1"/>
</dbReference>
<dbReference type="InterPro" id="IPR011047">
    <property type="entry name" value="Quinoprotein_ADH-like_sf"/>
</dbReference>
<dbReference type="Proteomes" id="UP000594262">
    <property type="component" value="Unplaced"/>
</dbReference>
<dbReference type="Gene3D" id="3.40.50.300">
    <property type="entry name" value="P-loop containing nucleotide triphosphate hydrolases"/>
    <property type="match status" value="1"/>
</dbReference>
<dbReference type="SUPFAM" id="SSF55550">
    <property type="entry name" value="SH2 domain"/>
    <property type="match status" value="1"/>
</dbReference>
<reference evidence="3" key="1">
    <citation type="submission" date="2021-01" db="UniProtKB">
        <authorList>
            <consortium name="EnsemblMetazoa"/>
        </authorList>
    </citation>
    <scope>IDENTIFICATION</scope>
</reference>
<accession>A0A7M5TY32</accession>
<feature type="compositionally biased region" description="Polar residues" evidence="1">
    <location>
        <begin position="203"/>
        <end position="215"/>
    </location>
</feature>
<dbReference type="SUPFAM" id="SSF50998">
    <property type="entry name" value="Quinoprotein alcohol dehydrogenase-like"/>
    <property type="match status" value="1"/>
</dbReference>
<feature type="compositionally biased region" description="Polar residues" evidence="1">
    <location>
        <begin position="144"/>
        <end position="174"/>
    </location>
</feature>
<dbReference type="InterPro" id="IPR007111">
    <property type="entry name" value="NACHT_NTPase"/>
</dbReference>
<evidence type="ECO:0000259" key="2">
    <source>
        <dbReference type="Pfam" id="PF05729"/>
    </source>
</evidence>
<evidence type="ECO:0000313" key="3">
    <source>
        <dbReference type="EnsemblMetazoa" id="CLYHEMP003590.1"/>
    </source>
</evidence>
<dbReference type="PANTHER" id="PTHR19871">
    <property type="entry name" value="BETA TRANSDUCIN-RELATED PROTEIN"/>
    <property type="match status" value="1"/>
</dbReference>
<feature type="compositionally biased region" description="Low complexity" evidence="1">
    <location>
        <begin position="123"/>
        <end position="134"/>
    </location>
</feature>
<dbReference type="InterPro" id="IPR015943">
    <property type="entry name" value="WD40/YVTN_repeat-like_dom_sf"/>
</dbReference>
<protein>
    <recommendedName>
        <fullName evidence="2">NACHT domain-containing protein</fullName>
    </recommendedName>
</protein>
<keyword evidence="4" id="KW-1185">Reference proteome</keyword>
<dbReference type="Pfam" id="PF05729">
    <property type="entry name" value="NACHT"/>
    <property type="match status" value="1"/>
</dbReference>
<dbReference type="InterPro" id="IPR027417">
    <property type="entry name" value="P-loop_NTPase"/>
</dbReference>
<feature type="region of interest" description="Disordered" evidence="1">
    <location>
        <begin position="111"/>
        <end position="217"/>
    </location>
</feature>
<dbReference type="EnsemblMetazoa" id="CLYHEMT003590.1">
    <property type="protein sequence ID" value="CLYHEMP003590.1"/>
    <property type="gene ID" value="CLYHEMG003590"/>
</dbReference>
<feature type="compositionally biased region" description="Polar residues" evidence="1">
    <location>
        <begin position="1"/>
        <end position="10"/>
    </location>
</feature>
<evidence type="ECO:0000313" key="4">
    <source>
        <dbReference type="Proteomes" id="UP000594262"/>
    </source>
</evidence>
<dbReference type="GeneID" id="136813911"/>
<dbReference type="Gene3D" id="2.130.10.10">
    <property type="entry name" value="YVTN repeat-like/Quinoprotein amine dehydrogenase"/>
    <property type="match status" value="1"/>
</dbReference>